<accession>A0A9W6FS19</accession>
<dbReference type="InterPro" id="IPR000523">
    <property type="entry name" value="Mg_chelatse_chII-like_cat_dom"/>
</dbReference>
<evidence type="ECO:0000313" key="3">
    <source>
        <dbReference type="Proteomes" id="UP001144372"/>
    </source>
</evidence>
<protein>
    <recommendedName>
        <fullName evidence="1">Magnesium chelatase ChlI-like catalytic domain-containing protein</fullName>
    </recommendedName>
</protein>
<reference evidence="2" key="1">
    <citation type="submission" date="2022-12" db="EMBL/GenBank/DDBJ databases">
        <title>Reference genome sequencing for broad-spectrum identification of bacterial and archaeal isolates by mass spectrometry.</title>
        <authorList>
            <person name="Sekiguchi Y."/>
            <person name="Tourlousse D.M."/>
        </authorList>
    </citation>
    <scope>NUCLEOTIDE SEQUENCE</scope>
    <source>
        <strain evidence="2">ASRB1</strain>
    </source>
</reference>
<organism evidence="2 3">
    <name type="scientific">Desulforhabdus amnigena</name>
    <dbReference type="NCBI Taxonomy" id="40218"/>
    <lineage>
        <taxon>Bacteria</taxon>
        <taxon>Pseudomonadati</taxon>
        <taxon>Thermodesulfobacteriota</taxon>
        <taxon>Syntrophobacteria</taxon>
        <taxon>Syntrophobacterales</taxon>
        <taxon>Syntrophobacteraceae</taxon>
        <taxon>Desulforhabdus</taxon>
    </lineage>
</organism>
<name>A0A9W6FS19_9BACT</name>
<evidence type="ECO:0000313" key="2">
    <source>
        <dbReference type="EMBL" id="GLI34127.1"/>
    </source>
</evidence>
<gene>
    <name evidence="2" type="ORF">DAMNIGENAA_15600</name>
</gene>
<dbReference type="AlphaFoldDB" id="A0A9W6FS19"/>
<feature type="domain" description="Magnesium chelatase ChlI-like catalytic" evidence="1">
    <location>
        <begin position="30"/>
        <end position="55"/>
    </location>
</feature>
<comment type="caution">
    <text evidence="2">The sequence shown here is derived from an EMBL/GenBank/DDBJ whole genome shotgun (WGS) entry which is preliminary data.</text>
</comment>
<dbReference type="EMBL" id="BSDR01000001">
    <property type="protein sequence ID" value="GLI34127.1"/>
    <property type="molecule type" value="Genomic_DNA"/>
</dbReference>
<evidence type="ECO:0000259" key="1">
    <source>
        <dbReference type="Pfam" id="PF01078"/>
    </source>
</evidence>
<dbReference type="RefSeq" id="WP_281793389.1">
    <property type="nucleotide sequence ID" value="NZ_BSDR01000001.1"/>
</dbReference>
<dbReference type="Pfam" id="PF01078">
    <property type="entry name" value="Mg_chelatase"/>
    <property type="match status" value="1"/>
</dbReference>
<keyword evidence="3" id="KW-1185">Reference proteome</keyword>
<sequence>MSFLNGQSDLQPLRLAPGEIWNFEMLNEMDFEEVKGQEHTKRGLEVAAAGGHNVLP</sequence>
<dbReference type="Proteomes" id="UP001144372">
    <property type="component" value="Unassembled WGS sequence"/>
</dbReference>
<proteinExistence type="predicted"/>
<dbReference type="GO" id="GO:0005524">
    <property type="term" value="F:ATP binding"/>
    <property type="evidence" value="ECO:0007669"/>
    <property type="project" value="InterPro"/>
</dbReference>